<evidence type="ECO:0000256" key="5">
    <source>
        <dbReference type="RuleBase" id="RU000489"/>
    </source>
</evidence>
<dbReference type="SMART" id="SM00636">
    <property type="entry name" value="Glyco_18"/>
    <property type="match status" value="1"/>
</dbReference>
<evidence type="ECO:0000259" key="8">
    <source>
        <dbReference type="PROSITE" id="PS51910"/>
    </source>
</evidence>
<keyword evidence="10" id="KW-1185">Reference proteome</keyword>
<dbReference type="InterPro" id="IPR050314">
    <property type="entry name" value="Glycosyl_Hydrlase_18"/>
</dbReference>
<dbReference type="Gene3D" id="3.20.20.80">
    <property type="entry name" value="Glycosidases"/>
    <property type="match status" value="1"/>
</dbReference>
<evidence type="ECO:0000256" key="3">
    <source>
        <dbReference type="ARBA" id="ARBA00022801"/>
    </source>
</evidence>
<comment type="catalytic activity">
    <reaction evidence="1">
        <text>Random endo-hydrolysis of N-acetyl-beta-D-glucosaminide (1-&gt;4)-beta-linkages in chitin and chitodextrins.</text>
        <dbReference type="EC" id="3.2.1.14"/>
    </reaction>
</comment>
<organism evidence="9 10">
    <name type="scientific">Metabacillus halosaccharovorans</name>
    <dbReference type="NCBI Taxonomy" id="930124"/>
    <lineage>
        <taxon>Bacteria</taxon>
        <taxon>Bacillati</taxon>
        <taxon>Bacillota</taxon>
        <taxon>Bacilli</taxon>
        <taxon>Bacillales</taxon>
        <taxon>Bacillaceae</taxon>
        <taxon>Metabacillus</taxon>
    </lineage>
</organism>
<protein>
    <recommendedName>
        <fullName evidence="2">chitinase</fullName>
        <ecNumber evidence="2">3.2.1.14</ecNumber>
    </recommendedName>
</protein>
<evidence type="ECO:0000256" key="7">
    <source>
        <dbReference type="SAM" id="Phobius"/>
    </source>
</evidence>
<name>A0ABT3DL73_9BACI</name>
<gene>
    <name evidence="9" type="ORF">OIH86_19325</name>
</gene>
<dbReference type="PANTHER" id="PTHR11177:SF317">
    <property type="entry name" value="CHITINASE 12-RELATED"/>
    <property type="match status" value="1"/>
</dbReference>
<comment type="similarity">
    <text evidence="6">Belongs to the glycosyl hydrolase 18 family.</text>
</comment>
<reference evidence="9 10" key="1">
    <citation type="submission" date="2022-10" db="EMBL/GenBank/DDBJ databases">
        <title>Draft genome assembly of moderately radiation resistant bacterium Metabacillus halosaccharovorans.</title>
        <authorList>
            <person name="Pal S."/>
            <person name="Gopinathan A."/>
        </authorList>
    </citation>
    <scope>NUCLEOTIDE SEQUENCE [LARGE SCALE GENOMIC DNA]</scope>
    <source>
        <strain evidence="9 10">VITHBRA001</strain>
    </source>
</reference>
<keyword evidence="7" id="KW-0472">Membrane</keyword>
<keyword evidence="3 5" id="KW-0378">Hydrolase</keyword>
<dbReference type="InterPro" id="IPR017853">
    <property type="entry name" value="GH"/>
</dbReference>
<evidence type="ECO:0000256" key="6">
    <source>
        <dbReference type="RuleBase" id="RU004453"/>
    </source>
</evidence>
<dbReference type="Pfam" id="PF00704">
    <property type="entry name" value="Glyco_hydro_18"/>
    <property type="match status" value="1"/>
</dbReference>
<sequence>MRKNIIKILMILIIFTGGFFSGILYQNNSEKKSNVSKVLTKAPKSEKKPTLKETPQIQEEKKKVLIGYVQDFRDPSSIDYADLTHVIFSFAHPAKDGRVLLNGETAKTNLKAMVKKAHEQKTKVLLAVGGWYHIEGGESYDYFRAAISNSTSRTKLVDELISLTKTENLDGIDIDFEHPRSNEDAENLNIFIQALDEKLSKLDKELSIAVYSKIHSVTGTEIQSVVFKPEMFNYVDYVNIMAYDGQWDGEYNAANLSPYPFAEDIVAYWSTLFDKHKLSKEKLILGGPFYAQPEDVSINQMSYGAIVKENPKNAQRDTVKMHGTTYHYNGIQTINKKTDLALNNGFGGMMIWELGHDAKGNYSLTSTISKELAKENEQQSIFAKVYE</sequence>
<keyword evidence="7" id="KW-0812">Transmembrane</keyword>
<accession>A0ABT3DL73</accession>
<dbReference type="SUPFAM" id="SSF51445">
    <property type="entry name" value="(Trans)glycosidases"/>
    <property type="match status" value="1"/>
</dbReference>
<dbReference type="PROSITE" id="PS01095">
    <property type="entry name" value="GH18_1"/>
    <property type="match status" value="1"/>
</dbReference>
<dbReference type="EC" id="3.2.1.14" evidence="2"/>
<dbReference type="RefSeq" id="WP_264144005.1">
    <property type="nucleotide sequence ID" value="NZ_JAOYEY010000047.1"/>
</dbReference>
<dbReference type="PROSITE" id="PS51910">
    <property type="entry name" value="GH18_2"/>
    <property type="match status" value="1"/>
</dbReference>
<evidence type="ECO:0000313" key="10">
    <source>
        <dbReference type="Proteomes" id="UP001526147"/>
    </source>
</evidence>
<dbReference type="EMBL" id="JAOYEY010000047">
    <property type="protein sequence ID" value="MCV9887800.1"/>
    <property type="molecule type" value="Genomic_DNA"/>
</dbReference>
<keyword evidence="4 5" id="KW-0326">Glycosidase</keyword>
<evidence type="ECO:0000256" key="1">
    <source>
        <dbReference type="ARBA" id="ARBA00000822"/>
    </source>
</evidence>
<keyword evidence="7" id="KW-1133">Transmembrane helix</keyword>
<feature type="transmembrane region" description="Helical" evidence="7">
    <location>
        <begin position="5"/>
        <end position="25"/>
    </location>
</feature>
<dbReference type="GO" id="GO:0016787">
    <property type="term" value="F:hydrolase activity"/>
    <property type="evidence" value="ECO:0007669"/>
    <property type="project" value="UniProtKB-KW"/>
</dbReference>
<evidence type="ECO:0000256" key="2">
    <source>
        <dbReference type="ARBA" id="ARBA00012729"/>
    </source>
</evidence>
<proteinExistence type="inferred from homology"/>
<dbReference type="InterPro" id="IPR001579">
    <property type="entry name" value="Glyco_hydro_18_chit_AS"/>
</dbReference>
<feature type="domain" description="GH18" evidence="8">
    <location>
        <begin position="63"/>
        <end position="375"/>
    </location>
</feature>
<dbReference type="PANTHER" id="PTHR11177">
    <property type="entry name" value="CHITINASE"/>
    <property type="match status" value="1"/>
</dbReference>
<dbReference type="Gene3D" id="3.40.5.30">
    <property type="entry name" value="(Trans)glycosidases - domain 2"/>
    <property type="match status" value="1"/>
</dbReference>
<dbReference type="InterPro" id="IPR001223">
    <property type="entry name" value="Glyco_hydro18_cat"/>
</dbReference>
<comment type="caution">
    <text evidence="9">The sequence shown here is derived from an EMBL/GenBank/DDBJ whole genome shotgun (WGS) entry which is preliminary data.</text>
</comment>
<dbReference type="InterPro" id="IPR011583">
    <property type="entry name" value="Chitinase_II/V-like_cat"/>
</dbReference>
<dbReference type="Proteomes" id="UP001526147">
    <property type="component" value="Unassembled WGS sequence"/>
</dbReference>
<evidence type="ECO:0000256" key="4">
    <source>
        <dbReference type="ARBA" id="ARBA00023295"/>
    </source>
</evidence>
<evidence type="ECO:0000313" key="9">
    <source>
        <dbReference type="EMBL" id="MCV9887800.1"/>
    </source>
</evidence>